<dbReference type="PANTHER" id="PTHR33332">
    <property type="entry name" value="REVERSE TRANSCRIPTASE DOMAIN-CONTAINING PROTEIN"/>
    <property type="match status" value="1"/>
</dbReference>
<keyword evidence="2" id="KW-1185">Reference proteome</keyword>
<protein>
    <recommendedName>
        <fullName evidence="3">Reverse transcriptase domain-containing protein</fullName>
    </recommendedName>
</protein>
<comment type="caution">
    <text evidence="1">The sequence shown here is derived from an EMBL/GenBank/DDBJ whole genome shotgun (WGS) entry which is preliminary data.</text>
</comment>
<proteinExistence type="predicted"/>
<gene>
    <name evidence="1" type="ORF">WISP_117118</name>
</gene>
<name>A0ABQ9CYB0_9PASS</name>
<evidence type="ECO:0008006" key="3">
    <source>
        <dbReference type="Google" id="ProtNLM"/>
    </source>
</evidence>
<reference evidence="1" key="1">
    <citation type="submission" date="2019-10" db="EMBL/GenBank/DDBJ databases">
        <authorList>
            <person name="Soares A.E.R."/>
            <person name="Aleixo A."/>
            <person name="Schneider P."/>
            <person name="Miyaki C.Y."/>
            <person name="Schneider M.P."/>
            <person name="Mello C."/>
            <person name="Vasconcelos A.T.R."/>
        </authorList>
    </citation>
    <scope>NUCLEOTIDE SEQUENCE</scope>
    <source>
        <tissue evidence="1">Muscle</tissue>
    </source>
</reference>
<evidence type="ECO:0000313" key="2">
    <source>
        <dbReference type="Proteomes" id="UP001145742"/>
    </source>
</evidence>
<dbReference type="Proteomes" id="UP001145742">
    <property type="component" value="Unassembled WGS sequence"/>
</dbReference>
<evidence type="ECO:0000313" key="1">
    <source>
        <dbReference type="EMBL" id="KAJ7409023.1"/>
    </source>
</evidence>
<sequence length="255" mass="28700">MKNATVHEEPASFIQILLSLKNCIESLLMNSDGDADKTRMTLLMCSLNRVRAHELRKPVEKSLPSWDSSVPGCLKLLHVQEQVLEESYTSKKRIHEITMRVLVNGAVSSWQLVTSGVPQGSVLGPALFNIIDDLDEGIESIISKFVINTKLGGSVNLLEGRRAWQRDLDRLERWADSNRMRFNKAKCRVLYCGYNNPMQSYRLGTELLESSQTERDLGVWIDRRLNMSQQCAQVANGPMGSWAVSRIVWPAGPGK</sequence>
<dbReference type="EMBL" id="WHWB01034506">
    <property type="protein sequence ID" value="KAJ7409023.1"/>
    <property type="molecule type" value="Genomic_DNA"/>
</dbReference>
<organism evidence="1 2">
    <name type="scientific">Willisornis vidua</name>
    <name type="common">Xingu scale-backed antbird</name>
    <dbReference type="NCBI Taxonomy" id="1566151"/>
    <lineage>
        <taxon>Eukaryota</taxon>
        <taxon>Metazoa</taxon>
        <taxon>Chordata</taxon>
        <taxon>Craniata</taxon>
        <taxon>Vertebrata</taxon>
        <taxon>Euteleostomi</taxon>
        <taxon>Archelosauria</taxon>
        <taxon>Archosauria</taxon>
        <taxon>Dinosauria</taxon>
        <taxon>Saurischia</taxon>
        <taxon>Theropoda</taxon>
        <taxon>Coelurosauria</taxon>
        <taxon>Aves</taxon>
        <taxon>Neognathae</taxon>
        <taxon>Neoaves</taxon>
        <taxon>Telluraves</taxon>
        <taxon>Australaves</taxon>
        <taxon>Passeriformes</taxon>
        <taxon>Thamnophilidae</taxon>
        <taxon>Willisornis</taxon>
    </lineage>
</organism>
<accession>A0ABQ9CYB0</accession>